<proteinExistence type="predicted"/>
<dbReference type="NCBIfam" id="TIGR03519">
    <property type="entry name" value="T9SS_PorP_fam"/>
    <property type="match status" value="1"/>
</dbReference>
<feature type="compositionally biased region" description="Low complexity" evidence="1">
    <location>
        <begin position="209"/>
        <end position="222"/>
    </location>
</feature>
<dbReference type="Pfam" id="PF11751">
    <property type="entry name" value="PorP_SprF"/>
    <property type="match status" value="1"/>
</dbReference>
<feature type="region of interest" description="Disordered" evidence="1">
    <location>
        <begin position="192"/>
        <end position="222"/>
    </location>
</feature>
<reference evidence="4" key="1">
    <citation type="submission" date="2018-02" db="EMBL/GenBank/DDBJ databases">
        <authorList>
            <person name="Clavel T."/>
            <person name="Strowig T."/>
        </authorList>
    </citation>
    <scope>NUCLEOTIDE SEQUENCE [LARGE SCALE GENOMIC DNA]</scope>
    <source>
        <strain evidence="4">DSM 100764</strain>
    </source>
</reference>
<name>A0A2V1IZ52_9BACT</name>
<accession>A0A2V1IZ52</accession>
<organism evidence="3 4">
    <name type="scientific">Paramuribaculum intestinale</name>
    <dbReference type="NCBI Taxonomy" id="2094151"/>
    <lineage>
        <taxon>Bacteria</taxon>
        <taxon>Pseudomonadati</taxon>
        <taxon>Bacteroidota</taxon>
        <taxon>Bacteroidia</taxon>
        <taxon>Bacteroidales</taxon>
        <taxon>Muribaculaceae</taxon>
        <taxon>Paramuribaculum</taxon>
    </lineage>
</organism>
<keyword evidence="2" id="KW-0732">Signal</keyword>
<feature type="signal peptide" evidence="2">
    <location>
        <begin position="1"/>
        <end position="22"/>
    </location>
</feature>
<protein>
    <submittedName>
        <fullName evidence="3">Type IX secretion system membrane protein PorP/SprF</fullName>
    </submittedName>
</protein>
<keyword evidence="4" id="KW-1185">Reference proteome</keyword>
<comment type="caution">
    <text evidence="3">The sequence shown here is derived from an EMBL/GenBank/DDBJ whole genome shotgun (WGS) entry which is preliminary data.</text>
</comment>
<dbReference type="GeneID" id="93424514"/>
<evidence type="ECO:0000313" key="3">
    <source>
        <dbReference type="EMBL" id="PWB08829.1"/>
    </source>
</evidence>
<sequence>MMRRLYTSLALGLSLSSAPVIAQTDPLLSQYYEVKSFYNPAATGTTDLMRFRLGSRMQWTGIDNAPRAFIGVADSPFRLTGKRFGAGIAIRQEKQGLYDDLNMGLQLSYHIKLAGGYLAIGVQPGVLNEKFRGSEVYIPADDEYHDDTDEAIPRVDVSGSALDIGAGIYYSRRNFWASASMTHLNAPTVTFSTDSPVTSRAGEDESDENGSSSSSGSNGSAGEYEFQARRTLYLMTGGNIPISSTLFELMPSAMMATDFRFTRLSLTARLRWKKMVSLGVGYRHDDTLSVSLSGEFRGFFLGYAYDYPTGKISVASSGSHEIFAGYAMKLDLGEKNRHKQKSIRFM</sequence>
<feature type="chain" id="PRO_5015890722" evidence="2">
    <location>
        <begin position="23"/>
        <end position="346"/>
    </location>
</feature>
<gene>
    <name evidence="3" type="ORF">C5O25_02800</name>
</gene>
<dbReference type="AlphaFoldDB" id="A0A2V1IZ52"/>
<evidence type="ECO:0000313" key="4">
    <source>
        <dbReference type="Proteomes" id="UP000244925"/>
    </source>
</evidence>
<dbReference type="Proteomes" id="UP000244925">
    <property type="component" value="Unassembled WGS sequence"/>
</dbReference>
<dbReference type="RefSeq" id="WP_107035217.1">
    <property type="nucleotide sequence ID" value="NZ_CAOMFE010000016.1"/>
</dbReference>
<dbReference type="InterPro" id="IPR019861">
    <property type="entry name" value="PorP/SprF_Bacteroidetes"/>
</dbReference>
<dbReference type="EMBL" id="PUBV01000004">
    <property type="protein sequence ID" value="PWB08829.1"/>
    <property type="molecule type" value="Genomic_DNA"/>
</dbReference>
<evidence type="ECO:0000256" key="1">
    <source>
        <dbReference type="SAM" id="MobiDB-lite"/>
    </source>
</evidence>
<evidence type="ECO:0000256" key="2">
    <source>
        <dbReference type="SAM" id="SignalP"/>
    </source>
</evidence>